<comment type="caution">
    <text evidence="2">The sequence shown here is derived from an EMBL/GenBank/DDBJ whole genome shotgun (WGS) entry which is preliminary data.</text>
</comment>
<gene>
    <name evidence="2" type="ORF">TNIN_27511</name>
</gene>
<dbReference type="Proteomes" id="UP000886998">
    <property type="component" value="Unassembled WGS sequence"/>
</dbReference>
<protein>
    <submittedName>
        <fullName evidence="2">Uncharacterized protein</fullName>
    </submittedName>
</protein>
<feature type="region of interest" description="Disordered" evidence="1">
    <location>
        <begin position="104"/>
        <end position="126"/>
    </location>
</feature>
<reference evidence="2" key="1">
    <citation type="submission" date="2020-08" db="EMBL/GenBank/DDBJ databases">
        <title>Multicomponent nature underlies the extraordinary mechanical properties of spider dragline silk.</title>
        <authorList>
            <person name="Kono N."/>
            <person name="Nakamura H."/>
            <person name="Mori M."/>
            <person name="Yoshida Y."/>
            <person name="Ohtoshi R."/>
            <person name="Malay A.D."/>
            <person name="Moran D.A.P."/>
            <person name="Tomita M."/>
            <person name="Numata K."/>
            <person name="Arakawa K."/>
        </authorList>
    </citation>
    <scope>NUCLEOTIDE SEQUENCE</scope>
</reference>
<name>A0A8X6YEV4_9ARAC</name>
<dbReference type="EMBL" id="BMAV01018396">
    <property type="protein sequence ID" value="GFY70722.1"/>
    <property type="molecule type" value="Genomic_DNA"/>
</dbReference>
<evidence type="ECO:0000313" key="2">
    <source>
        <dbReference type="EMBL" id="GFY70722.1"/>
    </source>
</evidence>
<evidence type="ECO:0000256" key="1">
    <source>
        <dbReference type="SAM" id="MobiDB-lite"/>
    </source>
</evidence>
<accession>A0A8X6YEV4</accession>
<proteinExistence type="predicted"/>
<sequence length="126" mass="13983">MATRARVTFFEGPPPPSHSLFVRGADGTRVPFPSPYSFIHLPPPPLPCREKIFPLCPSYNGVLHKTFPLLALISFATPLRRGVVPVLCPGGIILRPPHADADFDYAPSLPPEKAHPEIERRDWNVK</sequence>
<organism evidence="2 3">
    <name type="scientific">Trichonephila inaurata madagascariensis</name>
    <dbReference type="NCBI Taxonomy" id="2747483"/>
    <lineage>
        <taxon>Eukaryota</taxon>
        <taxon>Metazoa</taxon>
        <taxon>Ecdysozoa</taxon>
        <taxon>Arthropoda</taxon>
        <taxon>Chelicerata</taxon>
        <taxon>Arachnida</taxon>
        <taxon>Araneae</taxon>
        <taxon>Araneomorphae</taxon>
        <taxon>Entelegynae</taxon>
        <taxon>Araneoidea</taxon>
        <taxon>Nephilidae</taxon>
        <taxon>Trichonephila</taxon>
        <taxon>Trichonephila inaurata</taxon>
    </lineage>
</organism>
<feature type="compositionally biased region" description="Basic and acidic residues" evidence="1">
    <location>
        <begin position="112"/>
        <end position="126"/>
    </location>
</feature>
<dbReference type="AlphaFoldDB" id="A0A8X6YEV4"/>
<evidence type="ECO:0000313" key="3">
    <source>
        <dbReference type="Proteomes" id="UP000886998"/>
    </source>
</evidence>
<keyword evidence="3" id="KW-1185">Reference proteome</keyword>